<feature type="signal peptide" evidence="2">
    <location>
        <begin position="1"/>
        <end position="23"/>
    </location>
</feature>
<keyword evidence="1" id="KW-1133">Transmembrane helix</keyword>
<dbReference type="RefSeq" id="WP_009140135.1">
    <property type="nucleotide sequence ID" value="NZ_JH126467.1"/>
</dbReference>
<dbReference type="EMBL" id="ADLS01000001">
    <property type="protein sequence ID" value="EGX71933.1"/>
    <property type="molecule type" value="Genomic_DNA"/>
</dbReference>
<keyword evidence="1" id="KW-0472">Membrane</keyword>
<dbReference type="HOGENOM" id="CLU_1382065_0_0_11"/>
<feature type="chain" id="PRO_5003426029" description="Gram-positive cocci surface proteins LPxTG domain-containing protein" evidence="2">
    <location>
        <begin position="24"/>
        <end position="197"/>
    </location>
</feature>
<protein>
    <recommendedName>
        <fullName evidence="5">Gram-positive cocci surface proteins LPxTG domain-containing protein</fullName>
    </recommendedName>
</protein>
<dbReference type="PATRIC" id="fig|742742.3.peg.98"/>
<evidence type="ECO:0008006" key="5">
    <source>
        <dbReference type="Google" id="ProtNLM"/>
    </source>
</evidence>
<keyword evidence="2" id="KW-0732">Signal</keyword>
<organism evidence="3 4">
    <name type="scientific">Collinsella tanakaei YIT 12063</name>
    <dbReference type="NCBI Taxonomy" id="742742"/>
    <lineage>
        <taxon>Bacteria</taxon>
        <taxon>Bacillati</taxon>
        <taxon>Actinomycetota</taxon>
        <taxon>Coriobacteriia</taxon>
        <taxon>Coriobacteriales</taxon>
        <taxon>Coriobacteriaceae</taxon>
        <taxon>Collinsella</taxon>
    </lineage>
</organism>
<gene>
    <name evidence="3" type="ORF">HMPREF9452_00098</name>
</gene>
<proteinExistence type="predicted"/>
<dbReference type="Proteomes" id="UP000004830">
    <property type="component" value="Unassembled WGS sequence"/>
</dbReference>
<dbReference type="STRING" id="742742.HMPREF9452_00098"/>
<name>G1WFI5_9ACTN</name>
<reference evidence="3 4" key="1">
    <citation type="submission" date="2011-06" db="EMBL/GenBank/DDBJ databases">
        <title>The Genome Sequence of Collinsella tanakaei YIT 12063.</title>
        <authorList>
            <consortium name="The Broad Institute Genome Sequencing Platform"/>
            <person name="Earl A."/>
            <person name="Ward D."/>
            <person name="Feldgarden M."/>
            <person name="Gevers D."/>
            <person name="Morotomi M."/>
            <person name="Young S.K."/>
            <person name="Zeng Q."/>
            <person name="Gargeya S."/>
            <person name="Fitzgerald M."/>
            <person name="Haas B."/>
            <person name="Abouelleil A."/>
            <person name="Alvarado L."/>
            <person name="Arachchi H.M."/>
            <person name="Berlin A."/>
            <person name="Brown A."/>
            <person name="Chapman S.B."/>
            <person name="Chen Z."/>
            <person name="Dunbar C."/>
            <person name="Freedman E."/>
            <person name="Gearin G."/>
            <person name="Gellesch M."/>
            <person name="Goldberg J."/>
            <person name="Griggs A."/>
            <person name="Gujja S."/>
            <person name="Heiman D."/>
            <person name="Howarth C."/>
            <person name="Larson L."/>
            <person name="Lui A."/>
            <person name="MacDonald P.J.P."/>
            <person name="Mehta T."/>
            <person name="Montmayeur A."/>
            <person name="Murphy C."/>
            <person name="Neiman D."/>
            <person name="Pearson M."/>
            <person name="Priest M."/>
            <person name="Roberts A."/>
            <person name="Saif S."/>
            <person name="Shea T."/>
            <person name="Shenoy N."/>
            <person name="Sisk P."/>
            <person name="Stolte C."/>
            <person name="Sykes S."/>
            <person name="Wortman J."/>
            <person name="Nusbaum C."/>
            <person name="Birren B."/>
        </authorList>
    </citation>
    <scope>NUCLEOTIDE SEQUENCE [LARGE SCALE GENOMIC DNA]</scope>
    <source>
        <strain evidence="3 4">YIT 12063</strain>
    </source>
</reference>
<keyword evidence="1" id="KW-0812">Transmembrane</keyword>
<dbReference type="GeneID" id="62757894"/>
<feature type="transmembrane region" description="Helical" evidence="1">
    <location>
        <begin position="173"/>
        <end position="191"/>
    </location>
</feature>
<dbReference type="OrthoDB" id="3183772at2"/>
<evidence type="ECO:0000313" key="3">
    <source>
        <dbReference type="EMBL" id="EGX71933.1"/>
    </source>
</evidence>
<evidence type="ECO:0000256" key="2">
    <source>
        <dbReference type="SAM" id="SignalP"/>
    </source>
</evidence>
<dbReference type="AlphaFoldDB" id="G1WFI5"/>
<evidence type="ECO:0000256" key="1">
    <source>
        <dbReference type="SAM" id="Phobius"/>
    </source>
</evidence>
<keyword evidence="4" id="KW-1185">Reference proteome</keyword>
<comment type="caution">
    <text evidence="3">The sequence shown here is derived from an EMBL/GenBank/DDBJ whole genome shotgun (WGS) entry which is preliminary data.</text>
</comment>
<evidence type="ECO:0000313" key="4">
    <source>
        <dbReference type="Proteomes" id="UP000004830"/>
    </source>
</evidence>
<sequence length="197" mass="20090">MKKYAAILGALVMALALPVSAFAWVSPTGDVKASTVTYEAPSGVEVKAAAACNGTGSLTITPEESVKASNAEVPEGFTEVASFKIESTGDVEPPYQFSYNLGAEYANAEVTVYVDHEGKAENEVVTKTASSDGTITFTTDALSIHTVVAKKADGVVNTDTGSTSPQTGLNTTAVAAGTVCVAVAAGAVYVARKKVSE</sequence>
<accession>G1WFI5</accession>